<feature type="domain" description="Copper-binding protein MbnP-like" evidence="1">
    <location>
        <begin position="25"/>
        <end position="220"/>
    </location>
</feature>
<dbReference type="Pfam" id="PF20243">
    <property type="entry name" value="MbnP"/>
    <property type="match status" value="1"/>
</dbReference>
<name>A0ABN5LPL9_9BACT</name>
<evidence type="ECO:0000259" key="1">
    <source>
        <dbReference type="Pfam" id="PF20243"/>
    </source>
</evidence>
<reference evidence="2 3" key="1">
    <citation type="submission" date="2018-05" db="EMBL/GenBank/DDBJ databases">
        <title>Chitinophaga sp. nov., isolated from rhizosphere soil of Alhagi.</title>
        <authorList>
            <person name="Liu Y."/>
        </authorList>
    </citation>
    <scope>NUCLEOTIDE SEQUENCE [LARGE SCALE GENOMIC DNA]</scope>
    <source>
        <strain evidence="2 3">T22</strain>
    </source>
</reference>
<evidence type="ECO:0000313" key="2">
    <source>
        <dbReference type="EMBL" id="AWO00425.1"/>
    </source>
</evidence>
<sequence>MKPKALLYIFFMLLMACKKEKQEQGTLQLTFTNVVNGAALTLNTASYTNAAGEAFTVSAFRYYISNITLVRMDNSEVKLADTYFLVDESKPASRTLQVMAPRGEYRAFSFLLGVDSVRNVSGAQTGALDPVNGMFWSWNSGYIMAKMEGTSPASAAAGQALTFHIGGFRGEYNAVRRISLVSPISLTVAADRKPDVTIKADLYTWFSLPNQVQFAQTATIHVPGEDAWKISENYSNMFRITSVTDL</sequence>
<dbReference type="PROSITE" id="PS51257">
    <property type="entry name" value="PROKAR_LIPOPROTEIN"/>
    <property type="match status" value="1"/>
</dbReference>
<protein>
    <recommendedName>
        <fullName evidence="1">Copper-binding protein MbnP-like domain-containing protein</fullName>
    </recommendedName>
</protein>
<dbReference type="RefSeq" id="WP_119075867.1">
    <property type="nucleotide sequence ID" value="NZ_CP029600.1"/>
</dbReference>
<evidence type="ECO:0000313" key="3">
    <source>
        <dbReference type="Proteomes" id="UP000246099"/>
    </source>
</evidence>
<keyword evidence="3" id="KW-1185">Reference proteome</keyword>
<accession>A0ABN5LPL9</accession>
<organism evidence="2 3">
    <name type="scientific">Chitinophaga alhagiae</name>
    <dbReference type="NCBI Taxonomy" id="2203219"/>
    <lineage>
        <taxon>Bacteria</taxon>
        <taxon>Pseudomonadati</taxon>
        <taxon>Bacteroidota</taxon>
        <taxon>Chitinophagia</taxon>
        <taxon>Chitinophagales</taxon>
        <taxon>Chitinophagaceae</taxon>
        <taxon>Chitinophaga</taxon>
    </lineage>
</organism>
<dbReference type="Proteomes" id="UP000246099">
    <property type="component" value="Chromosome"/>
</dbReference>
<gene>
    <name evidence="2" type="ORF">DLD77_01235</name>
</gene>
<proteinExistence type="predicted"/>
<dbReference type="EMBL" id="CP029600">
    <property type="protein sequence ID" value="AWO00425.1"/>
    <property type="molecule type" value="Genomic_DNA"/>
</dbReference>
<dbReference type="InterPro" id="IPR046863">
    <property type="entry name" value="MbnP-like_dom"/>
</dbReference>